<dbReference type="Gene3D" id="3.40.50.300">
    <property type="entry name" value="P-loop containing nucleotide triphosphate hydrolases"/>
    <property type="match status" value="1"/>
</dbReference>
<evidence type="ECO:0000256" key="17">
    <source>
        <dbReference type="ARBA" id="ARBA00073539"/>
    </source>
</evidence>
<evidence type="ECO:0000256" key="11">
    <source>
        <dbReference type="ARBA" id="ARBA00022824"/>
    </source>
</evidence>
<dbReference type="PROSITE" id="PS51720">
    <property type="entry name" value="G_AIG1"/>
    <property type="match status" value="1"/>
</dbReference>
<evidence type="ECO:0000256" key="8">
    <source>
        <dbReference type="ARBA" id="ARBA00022737"/>
    </source>
</evidence>
<dbReference type="GO" id="GO:0008270">
    <property type="term" value="F:zinc ion binding"/>
    <property type="evidence" value="ECO:0007669"/>
    <property type="project" value="UniProtKB-KW"/>
</dbReference>
<dbReference type="SMART" id="SM00336">
    <property type="entry name" value="BBOX"/>
    <property type="match status" value="1"/>
</dbReference>
<keyword evidence="8" id="KW-0677">Repeat</keyword>
<keyword evidence="15" id="KW-0342">GTP-binding</keyword>
<dbReference type="GO" id="GO:0005739">
    <property type="term" value="C:mitochondrion"/>
    <property type="evidence" value="ECO:0007669"/>
    <property type="project" value="UniProtKB-SubCell"/>
</dbReference>
<comment type="similarity">
    <text evidence="5">Belongs to the TRAFAC class TrmE-Era-EngA-EngB-Septin-like GTPase superfamily. AIG1/Toc34/Toc159-like paraseptin GTPase family. IAN subfamily.</text>
</comment>
<keyword evidence="10 19" id="KW-0863">Zinc-finger</keyword>
<sequence length="533" mass="60611">MASASSLLEEDLSCPVCSEIFRDPVVLRCSHSFCEACLQHWWREKGSQECPVCRRRSSLAHPPYNLSLRNICEAFLKKRSQRAEAGSEVLCSLHSEKLKLFCLEDQIPVCVVCQNSRKHENHKLLPVQEAAEEYKEKLRTALAPLQEKLKAFNAVKLTCDQTAEDIKSQAQHTERQIKMEFEKLQQFLKDEEAARITVLREEEEQKSQKMKEKIEKMTEEISSLSEQIRAIEQELGAEDISFLQCHKDTQNRAQCTLGDPEKVSGALIDVAKHLGSLKYRVWEKMLGTVQYRPETLNELRIVLLGQTGAGKSAAGNTILGRKVFKSQSSSSPVTEQCERARGIVCGREVTVIDTPGLFDTKRSNDDIKQEITKCIALSPPGPHVFLVVIQLGRFTQEEEDTVKIIQETFGPELAKYSMVLFTKGDRQKNKTIEQFLSVNRVLAHFTTHWCGGRYQVFNNDNREDSSQVTELLQKIDKMVETNGGGCYTNEMFKRAEEEIKEIENRKLQEILAGFGTQLDAQLEAYNKNKCPTQ</sequence>
<name>A0A9Q1HZP7_CONCO</name>
<feature type="domain" description="RING-type" evidence="21">
    <location>
        <begin position="14"/>
        <end position="54"/>
    </location>
</feature>
<evidence type="ECO:0000256" key="20">
    <source>
        <dbReference type="SAM" id="Coils"/>
    </source>
</evidence>
<evidence type="ECO:0000259" key="21">
    <source>
        <dbReference type="PROSITE" id="PS50089"/>
    </source>
</evidence>
<keyword evidence="12" id="KW-0862">Zinc</keyword>
<dbReference type="Pfam" id="PF00643">
    <property type="entry name" value="zf-B_box"/>
    <property type="match status" value="1"/>
</dbReference>
<proteinExistence type="inferred from homology"/>
<keyword evidence="25" id="KW-1185">Reference proteome</keyword>
<dbReference type="PANTHER" id="PTHR10903:SF186">
    <property type="entry name" value="GTPASE IMAP FAMILY MEMBER 4-LIKE-RELATED"/>
    <property type="match status" value="1"/>
</dbReference>
<feature type="coiled-coil region" evidence="20">
    <location>
        <begin position="200"/>
        <end position="234"/>
    </location>
</feature>
<feature type="domain" description="B box-type" evidence="22">
    <location>
        <begin position="86"/>
        <end position="127"/>
    </location>
</feature>
<evidence type="ECO:0000313" key="25">
    <source>
        <dbReference type="Proteomes" id="UP001152803"/>
    </source>
</evidence>
<dbReference type="InterPro" id="IPR018957">
    <property type="entry name" value="Znf_C3HC4_RING-type"/>
</dbReference>
<dbReference type="Pfam" id="PF00097">
    <property type="entry name" value="zf-C3HC4"/>
    <property type="match status" value="1"/>
</dbReference>
<comment type="function">
    <text evidence="16">Exerts an anti-apoptotic effect in the immune system and is involved in responses to infections.</text>
</comment>
<dbReference type="GO" id="GO:0005829">
    <property type="term" value="C:cytosol"/>
    <property type="evidence" value="ECO:0007669"/>
    <property type="project" value="UniProtKB-SubCell"/>
</dbReference>
<dbReference type="PROSITE" id="PS50089">
    <property type="entry name" value="ZF_RING_2"/>
    <property type="match status" value="1"/>
</dbReference>
<keyword evidence="20" id="KW-0175">Coiled coil</keyword>
<evidence type="ECO:0000256" key="9">
    <source>
        <dbReference type="ARBA" id="ARBA00022741"/>
    </source>
</evidence>
<dbReference type="InterPro" id="IPR027417">
    <property type="entry name" value="P-loop_NTPase"/>
</dbReference>
<comment type="caution">
    <text evidence="24">The sequence shown here is derived from an EMBL/GenBank/DDBJ whole genome shotgun (WGS) entry which is preliminary data.</text>
</comment>
<evidence type="ECO:0000256" key="12">
    <source>
        <dbReference type="ARBA" id="ARBA00022833"/>
    </source>
</evidence>
<evidence type="ECO:0000256" key="13">
    <source>
        <dbReference type="ARBA" id="ARBA00023034"/>
    </source>
</evidence>
<dbReference type="EMBL" id="JAFJMO010000006">
    <property type="protein sequence ID" value="KAJ8273981.1"/>
    <property type="molecule type" value="Genomic_DNA"/>
</dbReference>
<dbReference type="SUPFAM" id="SSF52540">
    <property type="entry name" value="P-loop containing nucleoside triphosphate hydrolases"/>
    <property type="match status" value="1"/>
</dbReference>
<dbReference type="InterPro" id="IPR006703">
    <property type="entry name" value="G_AIG1"/>
</dbReference>
<dbReference type="GO" id="GO:0005783">
    <property type="term" value="C:endoplasmic reticulum"/>
    <property type="evidence" value="ECO:0007669"/>
    <property type="project" value="UniProtKB-SubCell"/>
</dbReference>
<evidence type="ECO:0000256" key="15">
    <source>
        <dbReference type="ARBA" id="ARBA00023134"/>
    </source>
</evidence>
<feature type="domain" description="AIG1-type G" evidence="23">
    <location>
        <begin position="296"/>
        <end position="496"/>
    </location>
</feature>
<evidence type="ECO:0000313" key="24">
    <source>
        <dbReference type="EMBL" id="KAJ8273981.1"/>
    </source>
</evidence>
<dbReference type="CDD" id="cd01852">
    <property type="entry name" value="AIG1"/>
    <property type="match status" value="1"/>
</dbReference>
<gene>
    <name evidence="24" type="ORF">COCON_G00086060</name>
</gene>
<comment type="subcellular location">
    <subcellularLocation>
        <location evidence="3">Cytoplasm</location>
        <location evidence="3">Cytosol</location>
    </subcellularLocation>
    <subcellularLocation>
        <location evidence="2">Endoplasmic reticulum</location>
    </subcellularLocation>
    <subcellularLocation>
        <location evidence="4">Golgi apparatus</location>
    </subcellularLocation>
    <subcellularLocation>
        <location evidence="1">Mitochondrion</location>
    </subcellularLocation>
</comment>
<dbReference type="Gene3D" id="3.30.40.10">
    <property type="entry name" value="Zinc/RING finger domain, C3HC4 (zinc finger)"/>
    <property type="match status" value="1"/>
</dbReference>
<dbReference type="OrthoDB" id="9049620at2759"/>
<evidence type="ECO:0000256" key="2">
    <source>
        <dbReference type="ARBA" id="ARBA00004240"/>
    </source>
</evidence>
<evidence type="ECO:0000256" key="3">
    <source>
        <dbReference type="ARBA" id="ARBA00004514"/>
    </source>
</evidence>
<evidence type="ECO:0000256" key="10">
    <source>
        <dbReference type="ARBA" id="ARBA00022771"/>
    </source>
</evidence>
<evidence type="ECO:0000256" key="1">
    <source>
        <dbReference type="ARBA" id="ARBA00004173"/>
    </source>
</evidence>
<keyword evidence="7" id="KW-0479">Metal-binding</keyword>
<dbReference type="InterPro" id="IPR001841">
    <property type="entry name" value="Znf_RING"/>
</dbReference>
<evidence type="ECO:0000256" key="19">
    <source>
        <dbReference type="PROSITE-ProRule" id="PRU00024"/>
    </source>
</evidence>
<dbReference type="InterPro" id="IPR017907">
    <property type="entry name" value="Znf_RING_CS"/>
</dbReference>
<evidence type="ECO:0000256" key="6">
    <source>
        <dbReference type="ARBA" id="ARBA00022490"/>
    </source>
</evidence>
<dbReference type="Pfam" id="PF04548">
    <property type="entry name" value="AIG1"/>
    <property type="match status" value="1"/>
</dbReference>
<dbReference type="GO" id="GO:0005794">
    <property type="term" value="C:Golgi apparatus"/>
    <property type="evidence" value="ECO:0007669"/>
    <property type="project" value="UniProtKB-SubCell"/>
</dbReference>
<dbReference type="InterPro" id="IPR045058">
    <property type="entry name" value="GIMA/IAN/Toc"/>
</dbReference>
<evidence type="ECO:0000256" key="4">
    <source>
        <dbReference type="ARBA" id="ARBA00004555"/>
    </source>
</evidence>
<dbReference type="FunFam" id="3.40.50.300:FF:000536">
    <property type="entry name" value="GTPase IMAP family member 8"/>
    <property type="match status" value="1"/>
</dbReference>
<evidence type="ECO:0000256" key="5">
    <source>
        <dbReference type="ARBA" id="ARBA00008535"/>
    </source>
</evidence>
<dbReference type="SMART" id="SM00184">
    <property type="entry name" value="RING"/>
    <property type="match status" value="1"/>
</dbReference>
<dbReference type="PROSITE" id="PS50119">
    <property type="entry name" value="ZF_BBOX"/>
    <property type="match status" value="1"/>
</dbReference>
<dbReference type="SUPFAM" id="SSF57850">
    <property type="entry name" value="RING/U-box"/>
    <property type="match status" value="1"/>
</dbReference>
<dbReference type="GO" id="GO:0005525">
    <property type="term" value="F:GTP binding"/>
    <property type="evidence" value="ECO:0007669"/>
    <property type="project" value="UniProtKB-KW"/>
</dbReference>
<evidence type="ECO:0000256" key="7">
    <source>
        <dbReference type="ARBA" id="ARBA00022723"/>
    </source>
</evidence>
<keyword evidence="13" id="KW-0333">Golgi apparatus</keyword>
<dbReference type="SUPFAM" id="SSF57845">
    <property type="entry name" value="B-box zinc-binding domain"/>
    <property type="match status" value="1"/>
</dbReference>
<dbReference type="InterPro" id="IPR013083">
    <property type="entry name" value="Znf_RING/FYVE/PHD"/>
</dbReference>
<keyword evidence="11" id="KW-0256">Endoplasmic reticulum</keyword>
<dbReference type="PANTHER" id="PTHR10903">
    <property type="entry name" value="GTPASE, IMAP FAMILY MEMBER-RELATED"/>
    <property type="match status" value="1"/>
</dbReference>
<keyword evidence="9" id="KW-0547">Nucleotide-binding</keyword>
<keyword evidence="14" id="KW-0496">Mitochondrion</keyword>
<evidence type="ECO:0000256" key="16">
    <source>
        <dbReference type="ARBA" id="ARBA00056809"/>
    </source>
</evidence>
<organism evidence="24 25">
    <name type="scientific">Conger conger</name>
    <name type="common">Conger eel</name>
    <name type="synonym">Muraena conger</name>
    <dbReference type="NCBI Taxonomy" id="82655"/>
    <lineage>
        <taxon>Eukaryota</taxon>
        <taxon>Metazoa</taxon>
        <taxon>Chordata</taxon>
        <taxon>Craniata</taxon>
        <taxon>Vertebrata</taxon>
        <taxon>Euteleostomi</taxon>
        <taxon>Actinopterygii</taxon>
        <taxon>Neopterygii</taxon>
        <taxon>Teleostei</taxon>
        <taxon>Anguilliformes</taxon>
        <taxon>Congridae</taxon>
        <taxon>Conger</taxon>
    </lineage>
</organism>
<dbReference type="Gene3D" id="3.30.160.60">
    <property type="entry name" value="Classic Zinc Finger"/>
    <property type="match status" value="1"/>
</dbReference>
<evidence type="ECO:0000256" key="18">
    <source>
        <dbReference type="ARBA" id="ARBA00077278"/>
    </source>
</evidence>
<evidence type="ECO:0000256" key="14">
    <source>
        <dbReference type="ARBA" id="ARBA00023128"/>
    </source>
</evidence>
<reference evidence="24" key="1">
    <citation type="journal article" date="2023" name="Science">
        <title>Genome structures resolve the early diversification of teleost fishes.</title>
        <authorList>
            <person name="Parey E."/>
            <person name="Louis A."/>
            <person name="Montfort J."/>
            <person name="Bouchez O."/>
            <person name="Roques C."/>
            <person name="Iampietro C."/>
            <person name="Lluch J."/>
            <person name="Castinel A."/>
            <person name="Donnadieu C."/>
            <person name="Desvignes T."/>
            <person name="Floi Bucao C."/>
            <person name="Jouanno E."/>
            <person name="Wen M."/>
            <person name="Mejri S."/>
            <person name="Dirks R."/>
            <person name="Jansen H."/>
            <person name="Henkel C."/>
            <person name="Chen W.J."/>
            <person name="Zahm M."/>
            <person name="Cabau C."/>
            <person name="Klopp C."/>
            <person name="Thompson A.W."/>
            <person name="Robinson-Rechavi M."/>
            <person name="Braasch I."/>
            <person name="Lecointre G."/>
            <person name="Bobe J."/>
            <person name="Postlethwait J.H."/>
            <person name="Berthelot C."/>
            <person name="Roest Crollius H."/>
            <person name="Guiguen Y."/>
        </authorList>
    </citation>
    <scope>NUCLEOTIDE SEQUENCE</scope>
    <source>
        <strain evidence="24">Concon-B</strain>
    </source>
</reference>
<accession>A0A9Q1HZP7</accession>
<dbReference type="AlphaFoldDB" id="A0A9Q1HZP7"/>
<evidence type="ECO:0000259" key="23">
    <source>
        <dbReference type="PROSITE" id="PS51720"/>
    </source>
</evidence>
<keyword evidence="6" id="KW-0963">Cytoplasm</keyword>
<dbReference type="PROSITE" id="PS00518">
    <property type="entry name" value="ZF_RING_1"/>
    <property type="match status" value="1"/>
</dbReference>
<evidence type="ECO:0000259" key="22">
    <source>
        <dbReference type="PROSITE" id="PS50119"/>
    </source>
</evidence>
<dbReference type="Proteomes" id="UP001152803">
    <property type="component" value="Unassembled WGS sequence"/>
</dbReference>
<dbReference type="InterPro" id="IPR000315">
    <property type="entry name" value="Znf_B-box"/>
</dbReference>
<protein>
    <recommendedName>
        <fullName evidence="17">GTPase IMAP family member 8</fullName>
    </recommendedName>
    <alternativeName>
        <fullName evidence="18">Immune-associated nucleotide-binding protein 9</fullName>
    </alternativeName>
</protein>